<dbReference type="Pfam" id="PF07963">
    <property type="entry name" value="N_methyl"/>
    <property type="match status" value="1"/>
</dbReference>
<sequence>MNSSTPQKQSGMTLIELVIAIAITAVVGLISANLLQAMTANNQQIAEHNEKLAYLQRSLRIIQADLDHISLPIRSNKLPEGDDLITARGSSEPGLLLEFTRFRSQPSQKPPYEKLERVRYQIIEDTLVRKTQPVGHPVNNSDWYSQTLFSNIRSAEFSFLFAEWLNEIPDSSNSPLKAIQLAIDHEQWQELTLISLASGAKI</sequence>
<keyword evidence="8 10" id="KW-1133">Transmembrane helix</keyword>
<evidence type="ECO:0000256" key="6">
    <source>
        <dbReference type="ARBA" id="ARBA00022519"/>
    </source>
</evidence>
<keyword evidence="12" id="KW-1185">Reference proteome</keyword>
<reference evidence="11 12" key="1">
    <citation type="journal article" date="2019" name="Biochem. Eng. J.">
        <title>Metabolic engineering of the marine bacteria Neptunomonas concharum for the production of acetoin and meso-2,3-butanediol from acetate.</title>
        <authorList>
            <person name="Li W."/>
            <person name="Pu N."/>
            <person name="Liu C.-X."/>
            <person name="Yuan Q.-P."/>
            <person name="Li Z.-J."/>
        </authorList>
    </citation>
    <scope>NUCLEOTIDE SEQUENCE [LARGE SCALE GENOMIC DNA]</scope>
    <source>
        <strain evidence="11 12">JCM17730</strain>
    </source>
</reference>
<dbReference type="Gene3D" id="3.10.610.10">
    <property type="entry name" value="GSPII I/J protein-like"/>
    <property type="match status" value="1"/>
</dbReference>
<dbReference type="InterPro" id="IPR051621">
    <property type="entry name" value="T2SS_protein_J"/>
</dbReference>
<dbReference type="AlphaFoldDB" id="A0A5P1R7Z5"/>
<evidence type="ECO:0000256" key="3">
    <source>
        <dbReference type="ARBA" id="ARBA00021539"/>
    </source>
</evidence>
<dbReference type="GO" id="GO:0015628">
    <property type="term" value="P:protein secretion by the type II secretion system"/>
    <property type="evidence" value="ECO:0007669"/>
    <property type="project" value="InterPro"/>
</dbReference>
<dbReference type="Proteomes" id="UP000324760">
    <property type="component" value="Chromosome"/>
</dbReference>
<evidence type="ECO:0000313" key="12">
    <source>
        <dbReference type="Proteomes" id="UP000324760"/>
    </source>
</evidence>
<name>A0A5P1R7Z5_9GAMM</name>
<evidence type="ECO:0000256" key="1">
    <source>
        <dbReference type="ARBA" id="ARBA00004377"/>
    </source>
</evidence>
<accession>A0A5P1R7Z5</accession>
<dbReference type="SUPFAM" id="SSF54523">
    <property type="entry name" value="Pili subunits"/>
    <property type="match status" value="1"/>
</dbReference>
<evidence type="ECO:0000256" key="7">
    <source>
        <dbReference type="ARBA" id="ARBA00022692"/>
    </source>
</evidence>
<dbReference type="NCBIfam" id="TIGR02532">
    <property type="entry name" value="IV_pilin_GFxxxE"/>
    <property type="match status" value="1"/>
</dbReference>
<dbReference type="GO" id="GO:0015627">
    <property type="term" value="C:type II protein secretion system complex"/>
    <property type="evidence" value="ECO:0007669"/>
    <property type="project" value="InterPro"/>
</dbReference>
<dbReference type="EMBL" id="CP043869">
    <property type="protein sequence ID" value="QEQ95406.1"/>
    <property type="molecule type" value="Genomic_DNA"/>
</dbReference>
<keyword evidence="9 10" id="KW-0472">Membrane</keyword>
<keyword evidence="5" id="KW-0488">Methylation</keyword>
<evidence type="ECO:0000256" key="8">
    <source>
        <dbReference type="ARBA" id="ARBA00022989"/>
    </source>
</evidence>
<dbReference type="GO" id="GO:0005886">
    <property type="term" value="C:plasma membrane"/>
    <property type="evidence" value="ECO:0007669"/>
    <property type="project" value="UniProtKB-SubCell"/>
</dbReference>
<dbReference type="InterPro" id="IPR045584">
    <property type="entry name" value="Pilin-like"/>
</dbReference>
<proteinExistence type="inferred from homology"/>
<gene>
    <name evidence="11" type="ORF">F0U83_01085</name>
</gene>
<evidence type="ECO:0000256" key="2">
    <source>
        <dbReference type="ARBA" id="ARBA00011084"/>
    </source>
</evidence>
<evidence type="ECO:0000313" key="11">
    <source>
        <dbReference type="EMBL" id="QEQ95406.1"/>
    </source>
</evidence>
<feature type="transmembrane region" description="Helical" evidence="10">
    <location>
        <begin position="12"/>
        <end position="35"/>
    </location>
</feature>
<dbReference type="RefSeq" id="WP_138986110.1">
    <property type="nucleotide sequence ID" value="NZ_CP043869.1"/>
</dbReference>
<keyword evidence="7 10" id="KW-0812">Transmembrane</keyword>
<dbReference type="InterPro" id="IPR012902">
    <property type="entry name" value="N_methyl_site"/>
</dbReference>
<dbReference type="KEGG" id="ncu:F0U83_01085"/>
<comment type="similarity">
    <text evidence="2">Belongs to the GSP J family.</text>
</comment>
<evidence type="ECO:0000256" key="10">
    <source>
        <dbReference type="SAM" id="Phobius"/>
    </source>
</evidence>
<organism evidence="11 12">
    <name type="scientific">Neptunomonas concharum</name>
    <dbReference type="NCBI Taxonomy" id="1031538"/>
    <lineage>
        <taxon>Bacteria</taxon>
        <taxon>Pseudomonadati</taxon>
        <taxon>Pseudomonadota</taxon>
        <taxon>Gammaproteobacteria</taxon>
        <taxon>Oceanospirillales</taxon>
        <taxon>Oceanospirillaceae</taxon>
        <taxon>Neptunomonas</taxon>
    </lineage>
</organism>
<dbReference type="OrthoDB" id="9794345at2"/>
<evidence type="ECO:0000256" key="4">
    <source>
        <dbReference type="ARBA" id="ARBA00022475"/>
    </source>
</evidence>
<dbReference type="InterPro" id="IPR010055">
    <property type="entry name" value="T2SS_protein-GspJ"/>
</dbReference>
<dbReference type="PROSITE" id="PS00409">
    <property type="entry name" value="PROKAR_NTER_METHYL"/>
    <property type="match status" value="1"/>
</dbReference>
<protein>
    <recommendedName>
        <fullName evidence="3">Type II secretion system protein J</fullName>
    </recommendedName>
</protein>
<comment type="subcellular location">
    <subcellularLocation>
        <location evidence="1">Cell inner membrane</location>
        <topology evidence="1">Single-pass membrane protein</topology>
    </subcellularLocation>
</comment>
<keyword evidence="6" id="KW-0997">Cell inner membrane</keyword>
<evidence type="ECO:0000256" key="5">
    <source>
        <dbReference type="ARBA" id="ARBA00022481"/>
    </source>
</evidence>
<dbReference type="PANTHER" id="PTHR39583">
    <property type="entry name" value="TYPE II SECRETION SYSTEM PROTEIN J-RELATED"/>
    <property type="match status" value="1"/>
</dbReference>
<dbReference type="PANTHER" id="PTHR39583:SF2">
    <property type="entry name" value="TYPE II SECRETION SYSTEM PROTEIN J"/>
    <property type="match status" value="1"/>
</dbReference>
<dbReference type="Pfam" id="PF11612">
    <property type="entry name" value="T2SSJ"/>
    <property type="match status" value="1"/>
</dbReference>
<keyword evidence="4" id="KW-1003">Cell membrane</keyword>
<evidence type="ECO:0000256" key="9">
    <source>
        <dbReference type="ARBA" id="ARBA00023136"/>
    </source>
</evidence>